<evidence type="ECO:0000256" key="3">
    <source>
        <dbReference type="ARBA" id="ARBA00012560"/>
    </source>
</evidence>
<evidence type="ECO:0000256" key="6">
    <source>
        <dbReference type="ARBA" id="ARBA00022679"/>
    </source>
</evidence>
<comment type="catalytic activity">
    <reaction evidence="1 10">
        <text>Transfers a segment of a (1-&gt;4)-alpha-D-glucan to a new position in an acceptor, which may be glucose or a (1-&gt;4)-alpha-D-glucan.</text>
        <dbReference type="EC" id="2.4.1.25"/>
    </reaction>
</comment>
<evidence type="ECO:0000256" key="1">
    <source>
        <dbReference type="ARBA" id="ARBA00000439"/>
    </source>
</evidence>
<dbReference type="RefSeq" id="WP_265966819.1">
    <property type="nucleotide sequence ID" value="NZ_JAPEVI010000003.1"/>
</dbReference>
<dbReference type="PANTHER" id="PTHR32438">
    <property type="entry name" value="4-ALPHA-GLUCANOTRANSFERASE DPE1, CHLOROPLASTIC/AMYLOPLASTIC"/>
    <property type="match status" value="1"/>
</dbReference>
<comment type="similarity">
    <text evidence="2 10">Belongs to the disproportionating enzyme family.</text>
</comment>
<dbReference type="EC" id="2.4.1.25" evidence="3 10"/>
<gene>
    <name evidence="11" type="primary">malQ</name>
    <name evidence="11" type="ORF">ON753_25600</name>
</gene>
<organism evidence="11 12">
    <name type="scientific">Roseibium salinum</name>
    <dbReference type="NCBI Taxonomy" id="1604349"/>
    <lineage>
        <taxon>Bacteria</taxon>
        <taxon>Pseudomonadati</taxon>
        <taxon>Pseudomonadota</taxon>
        <taxon>Alphaproteobacteria</taxon>
        <taxon>Hyphomicrobiales</taxon>
        <taxon>Stappiaceae</taxon>
        <taxon>Roseibium</taxon>
    </lineage>
</organism>
<evidence type="ECO:0000256" key="8">
    <source>
        <dbReference type="ARBA" id="ARBA00031423"/>
    </source>
</evidence>
<dbReference type="Pfam" id="PF02446">
    <property type="entry name" value="Glyco_hydro_77"/>
    <property type="match status" value="1"/>
</dbReference>
<proteinExistence type="inferred from homology"/>
<evidence type="ECO:0000313" key="12">
    <source>
        <dbReference type="Proteomes" id="UP001300261"/>
    </source>
</evidence>
<evidence type="ECO:0000256" key="10">
    <source>
        <dbReference type="RuleBase" id="RU361207"/>
    </source>
</evidence>
<dbReference type="InterPro" id="IPR017853">
    <property type="entry name" value="GH"/>
</dbReference>
<dbReference type="SUPFAM" id="SSF51445">
    <property type="entry name" value="(Trans)glycosidases"/>
    <property type="match status" value="1"/>
</dbReference>
<accession>A0ABT3R9M0</accession>
<evidence type="ECO:0000256" key="5">
    <source>
        <dbReference type="ARBA" id="ARBA00022676"/>
    </source>
</evidence>
<keyword evidence="7 10" id="KW-0119">Carbohydrate metabolism</keyword>
<keyword evidence="12" id="KW-1185">Reference proteome</keyword>
<evidence type="ECO:0000313" key="11">
    <source>
        <dbReference type="EMBL" id="MCX2725693.1"/>
    </source>
</evidence>
<sequence>MTADAALRELARESGVHLEFQNMAGQRQAAEPPTLRALLGGLGVAADTDAAVADALAERRAERMTRRLPREAVLPAGRPAEIAVPGRCDWSLVAEDGAEVRVGASDTGITLADLPVGYFTLHVSGDGWTEEVFLLCPPHCAPSLSQRTGAERSWGICGALYGLRSQTNGGLGNYSDLAVAAGALGRSGAQFFGINPVHALGWAAAETISPYSPTHRGFFNTDHISPATGLGPGPAGDLIDYADFRKRHRAALEAEFAGFIDSGSEKDQAAFRRYCRAAGRPLDDFAAFEALSEQHGEAFQKWPAAFRSPGEAADQAAGARAGFHRWLQWRAEQQIVRAQHGARSSGMKLGLYLDLAVGPRRGGAEVWMNRDTIAGGISIGAPPDHLSPEGQSWDLAAHAPTKLAANRYEPLRTMLRTLMGKCGLLRIDHALGLLRSYWLPDDGSPGGYVSQPFEALLAVITIEAWRSGCVVVGEDLGLVPAGFREGLNGAGLYSYAVWQYEADDGGWLSAPEDLRPFSLACFSTHDTPTLAGFWHGIDIEWWQRIGWLPAGEAESRHGLRAHQRNSLRAHCGIGQETDIRRISAAIHNRLARSPAALVALQLDDLFGVIEAQNLPGTIDQHPNWRRRFPVAVEQFPAAGPLARIRDLMPERNPTDETMQRGLEACLE</sequence>
<name>A0ABT3R9M0_9HYPH</name>
<evidence type="ECO:0000256" key="7">
    <source>
        <dbReference type="ARBA" id="ARBA00023277"/>
    </source>
</evidence>
<protein>
    <recommendedName>
        <fullName evidence="4 10">4-alpha-glucanotransferase</fullName>
        <ecNumber evidence="3 10">2.4.1.25</ecNumber>
    </recommendedName>
    <alternativeName>
        <fullName evidence="8 10">Amylomaltase</fullName>
    </alternativeName>
    <alternativeName>
        <fullName evidence="9 10">Disproportionating enzyme</fullName>
    </alternativeName>
</protein>
<keyword evidence="6 10" id="KW-0808">Transferase</keyword>
<keyword evidence="5 10" id="KW-0328">Glycosyltransferase</keyword>
<evidence type="ECO:0000256" key="2">
    <source>
        <dbReference type="ARBA" id="ARBA00005684"/>
    </source>
</evidence>
<dbReference type="NCBIfam" id="TIGR00217">
    <property type="entry name" value="malQ"/>
    <property type="match status" value="1"/>
</dbReference>
<dbReference type="GO" id="GO:0004134">
    <property type="term" value="F:4-alpha-glucanotransferase activity"/>
    <property type="evidence" value="ECO:0007669"/>
    <property type="project" value="UniProtKB-EC"/>
</dbReference>
<evidence type="ECO:0000256" key="9">
    <source>
        <dbReference type="ARBA" id="ARBA00031501"/>
    </source>
</evidence>
<evidence type="ECO:0000256" key="4">
    <source>
        <dbReference type="ARBA" id="ARBA00020295"/>
    </source>
</evidence>
<dbReference type="PANTHER" id="PTHR32438:SF5">
    <property type="entry name" value="4-ALPHA-GLUCANOTRANSFERASE DPE1, CHLOROPLASTIC_AMYLOPLASTIC"/>
    <property type="match status" value="1"/>
</dbReference>
<dbReference type="EMBL" id="JAPEVI010000003">
    <property type="protein sequence ID" value="MCX2725693.1"/>
    <property type="molecule type" value="Genomic_DNA"/>
</dbReference>
<comment type="caution">
    <text evidence="11">The sequence shown here is derived from an EMBL/GenBank/DDBJ whole genome shotgun (WGS) entry which is preliminary data.</text>
</comment>
<dbReference type="Proteomes" id="UP001300261">
    <property type="component" value="Unassembled WGS sequence"/>
</dbReference>
<dbReference type="InterPro" id="IPR003385">
    <property type="entry name" value="Glyco_hydro_77"/>
</dbReference>
<reference evidence="11 12" key="1">
    <citation type="journal article" date="2016" name="Int. J. Syst. Evol. Microbiol.">
        <title>Labrenzia salina sp. nov., isolated from the rhizosphere of the halophyte Arthrocnemum macrostachyum.</title>
        <authorList>
            <person name="Camacho M."/>
            <person name="Redondo-Gomez S."/>
            <person name="Rodriguez-Llorente I."/>
            <person name="Rohde M."/>
            <person name="Sproer C."/>
            <person name="Schumann P."/>
            <person name="Klenk H.P."/>
            <person name="Montero-Calasanz M.D.C."/>
        </authorList>
    </citation>
    <scope>NUCLEOTIDE SEQUENCE [LARGE SCALE GENOMIC DNA]</scope>
    <source>
        <strain evidence="11 12">DSM 29163</strain>
    </source>
</reference>
<dbReference type="Gene3D" id="3.20.20.80">
    <property type="entry name" value="Glycosidases"/>
    <property type="match status" value="1"/>
</dbReference>